<evidence type="ECO:0000256" key="4">
    <source>
        <dbReference type="ARBA" id="ARBA00022598"/>
    </source>
</evidence>
<keyword evidence="9 10" id="KW-0133">Cell shape</keyword>
<dbReference type="GO" id="GO:0005524">
    <property type="term" value="F:ATP binding"/>
    <property type="evidence" value="ECO:0007669"/>
    <property type="project" value="UniProtKB-UniRule"/>
</dbReference>
<organism evidence="13 14">
    <name type="scientific">Candidatus Kerfeldbacteria bacterium CG08_land_8_20_14_0_20_40_16</name>
    <dbReference type="NCBI Taxonomy" id="2014244"/>
    <lineage>
        <taxon>Bacteria</taxon>
        <taxon>Candidatus Kerfeldiibacteriota</taxon>
    </lineage>
</organism>
<dbReference type="UniPathway" id="UPA00219"/>
<dbReference type="GO" id="GO:0009252">
    <property type="term" value="P:peptidoglycan biosynthetic process"/>
    <property type="evidence" value="ECO:0007669"/>
    <property type="project" value="UniProtKB-UniRule"/>
</dbReference>
<comment type="subcellular location">
    <subcellularLocation>
        <location evidence="1 9 10">Cytoplasm</location>
    </subcellularLocation>
</comment>
<dbReference type="HAMAP" id="MF_00639">
    <property type="entry name" value="MurD"/>
    <property type="match status" value="1"/>
</dbReference>
<comment type="similarity">
    <text evidence="9">Belongs to the MurCDEF family.</text>
</comment>
<dbReference type="InterPro" id="IPR013221">
    <property type="entry name" value="Mur_ligase_cen"/>
</dbReference>
<dbReference type="Proteomes" id="UP000231542">
    <property type="component" value="Unassembled WGS sequence"/>
</dbReference>
<evidence type="ECO:0000256" key="3">
    <source>
        <dbReference type="ARBA" id="ARBA00022490"/>
    </source>
</evidence>
<evidence type="ECO:0000313" key="14">
    <source>
        <dbReference type="Proteomes" id="UP000231542"/>
    </source>
</evidence>
<evidence type="ECO:0000256" key="10">
    <source>
        <dbReference type="RuleBase" id="RU003664"/>
    </source>
</evidence>
<dbReference type="PROSITE" id="PS01011">
    <property type="entry name" value="FOLYLPOLYGLU_SYNT_1"/>
    <property type="match status" value="1"/>
</dbReference>
<keyword evidence="3 9" id="KW-0963">Cytoplasm</keyword>
<comment type="caution">
    <text evidence="13">The sequence shown here is derived from an EMBL/GenBank/DDBJ whole genome shotgun (WGS) entry which is preliminary data.</text>
</comment>
<evidence type="ECO:0000256" key="8">
    <source>
        <dbReference type="ARBA" id="ARBA00023306"/>
    </source>
</evidence>
<dbReference type="InterPro" id="IPR036615">
    <property type="entry name" value="Mur_ligase_C_dom_sf"/>
</dbReference>
<evidence type="ECO:0000256" key="1">
    <source>
        <dbReference type="ARBA" id="ARBA00004496"/>
    </source>
</evidence>
<dbReference type="NCBIfam" id="TIGR01087">
    <property type="entry name" value="murD"/>
    <property type="match status" value="1"/>
</dbReference>
<dbReference type="InterPro" id="IPR005762">
    <property type="entry name" value="MurD"/>
</dbReference>
<dbReference type="EC" id="6.3.2.9" evidence="9 10"/>
<dbReference type="Pfam" id="PF08245">
    <property type="entry name" value="Mur_ligase_M"/>
    <property type="match status" value="1"/>
</dbReference>
<evidence type="ECO:0000259" key="12">
    <source>
        <dbReference type="Pfam" id="PF08245"/>
    </source>
</evidence>
<dbReference type="SUPFAM" id="SSF53623">
    <property type="entry name" value="MurD-like peptide ligases, catalytic domain"/>
    <property type="match status" value="1"/>
</dbReference>
<dbReference type="GO" id="GO:0071555">
    <property type="term" value="P:cell wall organization"/>
    <property type="evidence" value="ECO:0007669"/>
    <property type="project" value="UniProtKB-KW"/>
</dbReference>
<dbReference type="Pfam" id="PF21799">
    <property type="entry name" value="MurD-like_N"/>
    <property type="match status" value="1"/>
</dbReference>
<feature type="binding site" evidence="9">
    <location>
        <begin position="127"/>
        <end position="133"/>
    </location>
    <ligand>
        <name>ATP</name>
        <dbReference type="ChEBI" id="CHEBI:30616"/>
    </ligand>
</feature>
<protein>
    <recommendedName>
        <fullName evidence="9 10">UDP-N-acetylmuramoylalanine--D-glutamate ligase</fullName>
        <ecNumber evidence="9 10">6.3.2.9</ecNumber>
    </recommendedName>
    <alternativeName>
        <fullName evidence="9">D-glutamic acid-adding enzyme</fullName>
    </alternativeName>
    <alternativeName>
        <fullName evidence="9">UDP-N-acetylmuramoyl-L-alanyl-D-glutamate synthetase</fullName>
    </alternativeName>
</protein>
<comment type="pathway">
    <text evidence="2 9 10">Cell wall biogenesis; peptidoglycan biosynthesis.</text>
</comment>
<keyword evidence="9 10" id="KW-0961">Cell wall biogenesis/degradation</keyword>
<keyword evidence="7 9" id="KW-0067">ATP-binding</keyword>
<keyword evidence="9 10" id="KW-0573">Peptidoglycan synthesis</keyword>
<dbReference type="InterPro" id="IPR036565">
    <property type="entry name" value="Mur-like_cat_sf"/>
</dbReference>
<dbReference type="GO" id="GO:0005737">
    <property type="term" value="C:cytoplasm"/>
    <property type="evidence" value="ECO:0007669"/>
    <property type="project" value="UniProtKB-SubCell"/>
</dbReference>
<evidence type="ECO:0000256" key="6">
    <source>
        <dbReference type="ARBA" id="ARBA00022741"/>
    </source>
</evidence>
<name>A0A2H0YVE3_9BACT</name>
<feature type="domain" description="Mur ligase central" evidence="12">
    <location>
        <begin position="125"/>
        <end position="306"/>
    </location>
</feature>
<reference evidence="13 14" key="1">
    <citation type="submission" date="2017-09" db="EMBL/GenBank/DDBJ databases">
        <title>Depth-based differentiation of microbial function through sediment-hosted aquifers and enrichment of novel symbionts in the deep terrestrial subsurface.</title>
        <authorList>
            <person name="Probst A.J."/>
            <person name="Ladd B."/>
            <person name="Jarett J.K."/>
            <person name="Geller-Mcgrath D.E."/>
            <person name="Sieber C.M."/>
            <person name="Emerson J.B."/>
            <person name="Anantharaman K."/>
            <person name="Thomas B.C."/>
            <person name="Malmstrom R."/>
            <person name="Stieglmeier M."/>
            <person name="Klingl A."/>
            <person name="Woyke T."/>
            <person name="Ryan C.M."/>
            <person name="Banfield J.F."/>
        </authorList>
    </citation>
    <scope>NUCLEOTIDE SEQUENCE [LARGE SCALE GENOMIC DNA]</scope>
    <source>
        <strain evidence="13">CG08_land_8_20_14_0_20_40_16</strain>
    </source>
</reference>
<accession>A0A2H0YVE3</accession>
<dbReference type="EMBL" id="PEXU01000042">
    <property type="protein sequence ID" value="PIS42468.1"/>
    <property type="molecule type" value="Genomic_DNA"/>
</dbReference>
<dbReference type="Pfam" id="PF02875">
    <property type="entry name" value="Mur_ligase_C"/>
    <property type="match status" value="1"/>
</dbReference>
<keyword evidence="6 9" id="KW-0547">Nucleotide-binding</keyword>
<dbReference type="Gene3D" id="3.40.1190.10">
    <property type="entry name" value="Mur-like, catalytic domain"/>
    <property type="match status" value="1"/>
</dbReference>
<keyword evidence="4 9" id="KW-0436">Ligase</keyword>
<dbReference type="InterPro" id="IPR004101">
    <property type="entry name" value="Mur_ligase_C"/>
</dbReference>
<evidence type="ECO:0000259" key="11">
    <source>
        <dbReference type="Pfam" id="PF02875"/>
    </source>
</evidence>
<keyword evidence="8 9" id="KW-0131">Cell cycle</keyword>
<evidence type="ECO:0000313" key="13">
    <source>
        <dbReference type="EMBL" id="PIS42468.1"/>
    </source>
</evidence>
<dbReference type="GO" id="GO:0008360">
    <property type="term" value="P:regulation of cell shape"/>
    <property type="evidence" value="ECO:0007669"/>
    <property type="project" value="UniProtKB-KW"/>
</dbReference>
<comment type="function">
    <text evidence="9 10">Cell wall formation. Catalyzes the addition of glutamate to the nucleotide precursor UDP-N-acetylmuramoyl-L-alanine (UMA).</text>
</comment>
<feature type="domain" description="Mur ligase C-terminal" evidence="11">
    <location>
        <begin position="328"/>
        <end position="440"/>
    </location>
</feature>
<dbReference type="InterPro" id="IPR018109">
    <property type="entry name" value="Folylpolyglutamate_synth_CS"/>
</dbReference>
<keyword evidence="5 9" id="KW-0132">Cell division</keyword>
<proteinExistence type="inferred from homology"/>
<evidence type="ECO:0000256" key="2">
    <source>
        <dbReference type="ARBA" id="ARBA00004752"/>
    </source>
</evidence>
<dbReference type="GO" id="GO:0051301">
    <property type="term" value="P:cell division"/>
    <property type="evidence" value="ECO:0007669"/>
    <property type="project" value="UniProtKB-KW"/>
</dbReference>
<dbReference type="Gene3D" id="3.90.190.20">
    <property type="entry name" value="Mur ligase, C-terminal domain"/>
    <property type="match status" value="1"/>
</dbReference>
<dbReference type="SUPFAM" id="SSF51984">
    <property type="entry name" value="MurCD N-terminal domain"/>
    <property type="match status" value="1"/>
</dbReference>
<dbReference type="PANTHER" id="PTHR43692:SF1">
    <property type="entry name" value="UDP-N-ACETYLMURAMOYLALANINE--D-GLUTAMATE LIGASE"/>
    <property type="match status" value="1"/>
</dbReference>
<evidence type="ECO:0000256" key="7">
    <source>
        <dbReference type="ARBA" id="ARBA00022840"/>
    </source>
</evidence>
<dbReference type="AlphaFoldDB" id="A0A2H0YVE3"/>
<dbReference type="GO" id="GO:0008764">
    <property type="term" value="F:UDP-N-acetylmuramoylalanine-D-glutamate ligase activity"/>
    <property type="evidence" value="ECO:0007669"/>
    <property type="project" value="UniProtKB-UniRule"/>
</dbReference>
<dbReference type="PANTHER" id="PTHR43692">
    <property type="entry name" value="UDP-N-ACETYLMURAMOYLALANINE--D-GLUTAMATE LIGASE"/>
    <property type="match status" value="1"/>
</dbReference>
<evidence type="ECO:0000256" key="9">
    <source>
        <dbReference type="HAMAP-Rule" id="MF_00639"/>
    </source>
</evidence>
<sequence length="466" mass="51567">MIYFDMIMKPSDLKGKKITVMGLGILGGGTGVVKFLVKHGAKVLVTDLKSRRELANSLKQLKSFRIQYVLGRHRLSDFIDSDLIIKNPAVPNDSKFLKAAARHKVPIENDASLFFQYCPVPIIGITGTKGKSTTVALLERILKKSGILVVLVGHNTTSVLDRIELIKPNCLALFELSSWRLEGLAKTKKSPWIAVVTNVLPDHLNTYRGMKEYQAAKKNIYRFQNSGDYVILNKDNEITRSFGKKVPSQRYWFSLKTFSKQNGAFVKDGKIFFSSRGKVSLVANLADLKIKGDHNTHNALAAVTVAKLLKVNNEDITSALCSFKGMPGRLEQIRVLRGVKFYNDTAATNPAATISALRSFRQKVTLIAGGQNKGLDYFPLAQEIAKKVNDLVLLPGSASNELAKHLNYLDFSFGQNDSLALALGAAYRKAKKGDIILFSPGAASFNLFKNEFDRGNKFKKIVNKLP</sequence>
<dbReference type="GO" id="GO:0004326">
    <property type="term" value="F:tetrahydrofolylpolyglutamate synthase activity"/>
    <property type="evidence" value="ECO:0007669"/>
    <property type="project" value="InterPro"/>
</dbReference>
<gene>
    <name evidence="9 13" type="primary">murD</name>
    <name evidence="13" type="ORF">COT24_03430</name>
</gene>
<comment type="catalytic activity">
    <reaction evidence="9 10">
        <text>UDP-N-acetyl-alpha-D-muramoyl-L-alanine + D-glutamate + ATP = UDP-N-acetyl-alpha-D-muramoyl-L-alanyl-D-glutamate + ADP + phosphate + H(+)</text>
        <dbReference type="Rhea" id="RHEA:16429"/>
        <dbReference type="ChEBI" id="CHEBI:15378"/>
        <dbReference type="ChEBI" id="CHEBI:29986"/>
        <dbReference type="ChEBI" id="CHEBI:30616"/>
        <dbReference type="ChEBI" id="CHEBI:43474"/>
        <dbReference type="ChEBI" id="CHEBI:83898"/>
        <dbReference type="ChEBI" id="CHEBI:83900"/>
        <dbReference type="ChEBI" id="CHEBI:456216"/>
        <dbReference type="EC" id="6.3.2.9"/>
    </reaction>
</comment>
<dbReference type="Gene3D" id="3.40.50.720">
    <property type="entry name" value="NAD(P)-binding Rossmann-like Domain"/>
    <property type="match status" value="1"/>
</dbReference>
<evidence type="ECO:0000256" key="5">
    <source>
        <dbReference type="ARBA" id="ARBA00022618"/>
    </source>
</evidence>
<dbReference type="SUPFAM" id="SSF53244">
    <property type="entry name" value="MurD-like peptide ligases, peptide-binding domain"/>
    <property type="match status" value="1"/>
</dbReference>